<accession>A0A370HG27</accession>
<sequence>MDWAGWQQPSNPALAGLTRSLGDRLLALGCELMWATGWGDDANRIIGPILGLPQLPVVALPEYPGSDYYADELHWKTRTLVSLAAGRRFIWIDDELRQQDRTWVRENHRGRALLHHVDGASGLRDADFTALTHWLQGP</sequence>
<name>A0A370HG27_9NOCA</name>
<comment type="caution">
    <text evidence="1">The sequence shown here is derived from an EMBL/GenBank/DDBJ whole genome shotgun (WGS) entry which is preliminary data.</text>
</comment>
<keyword evidence="2" id="KW-1185">Reference proteome</keyword>
<proteinExistence type="predicted"/>
<gene>
    <name evidence="1" type="ORF">DFR68_102228</name>
</gene>
<evidence type="ECO:0000313" key="1">
    <source>
        <dbReference type="EMBL" id="RDI54104.1"/>
    </source>
</evidence>
<dbReference type="AlphaFoldDB" id="A0A370HG27"/>
<evidence type="ECO:0000313" key="2">
    <source>
        <dbReference type="Proteomes" id="UP000255355"/>
    </source>
</evidence>
<dbReference type="Proteomes" id="UP000255355">
    <property type="component" value="Unassembled WGS sequence"/>
</dbReference>
<dbReference type="STRING" id="1210089.GCA_001613165_01567"/>
<dbReference type="EMBL" id="QQAZ01000002">
    <property type="protein sequence ID" value="RDI54104.1"/>
    <property type="molecule type" value="Genomic_DNA"/>
</dbReference>
<protein>
    <submittedName>
        <fullName evidence="1">Uncharacterized protein</fullName>
    </submittedName>
</protein>
<reference evidence="1 2" key="1">
    <citation type="submission" date="2018-07" db="EMBL/GenBank/DDBJ databases">
        <title>Genomic Encyclopedia of Type Strains, Phase IV (KMG-IV): sequencing the most valuable type-strain genomes for metagenomic binning, comparative biology and taxonomic classification.</title>
        <authorList>
            <person name="Goeker M."/>
        </authorList>
    </citation>
    <scope>NUCLEOTIDE SEQUENCE [LARGE SCALE GENOMIC DNA]</scope>
    <source>
        <strain evidence="1 2">DSM 44952</strain>
    </source>
</reference>
<organism evidence="1 2">
    <name type="scientific">Nocardia mexicana</name>
    <dbReference type="NCBI Taxonomy" id="279262"/>
    <lineage>
        <taxon>Bacteria</taxon>
        <taxon>Bacillati</taxon>
        <taxon>Actinomycetota</taxon>
        <taxon>Actinomycetes</taxon>
        <taxon>Mycobacteriales</taxon>
        <taxon>Nocardiaceae</taxon>
        <taxon>Nocardia</taxon>
    </lineage>
</organism>